<keyword evidence="3" id="KW-1185">Reference proteome</keyword>
<organism evidence="2 3">
    <name type="scientific">Marinobacterium lacunae</name>
    <dbReference type="NCBI Taxonomy" id="1232683"/>
    <lineage>
        <taxon>Bacteria</taxon>
        <taxon>Pseudomonadati</taxon>
        <taxon>Pseudomonadota</taxon>
        <taxon>Gammaproteobacteria</taxon>
        <taxon>Oceanospirillales</taxon>
        <taxon>Oceanospirillaceae</taxon>
        <taxon>Marinobacterium</taxon>
    </lineage>
</organism>
<sequence length="52" mass="6436">MSLRIDRELTLAEKSSLRLHLMLCRYCRRCEKQMDMLHRITARRRERGDEEE</sequence>
<evidence type="ECO:0000313" key="2">
    <source>
        <dbReference type="EMBL" id="KEA61706.1"/>
    </source>
</evidence>
<dbReference type="InterPro" id="IPR027383">
    <property type="entry name" value="Znf_put"/>
</dbReference>
<name>A0A081FT51_9GAMM</name>
<accession>A0A081FT51</accession>
<gene>
    <name evidence="2" type="ORF">ADIMK_4163</name>
</gene>
<protein>
    <recommendedName>
        <fullName evidence="1">Putative zinc-finger domain-containing protein</fullName>
    </recommendedName>
</protein>
<comment type="caution">
    <text evidence="2">The sequence shown here is derived from an EMBL/GenBank/DDBJ whole genome shotgun (WGS) entry which is preliminary data.</text>
</comment>
<evidence type="ECO:0000259" key="1">
    <source>
        <dbReference type="Pfam" id="PF13490"/>
    </source>
</evidence>
<dbReference type="AlphaFoldDB" id="A0A081FT51"/>
<proteinExistence type="predicted"/>
<reference evidence="2 3" key="1">
    <citation type="submission" date="2014-04" db="EMBL/GenBank/DDBJ databases">
        <title>Marinobacterium kochiensis sp. nov., isolated from sediment sample collected from Kochi backwaters in Kerala, India.</title>
        <authorList>
            <person name="Singh A."/>
            <person name="Pinnaka A.K."/>
        </authorList>
    </citation>
    <scope>NUCLEOTIDE SEQUENCE [LARGE SCALE GENOMIC DNA]</scope>
    <source>
        <strain evidence="2 3">AK27</strain>
    </source>
</reference>
<dbReference type="Pfam" id="PF13490">
    <property type="entry name" value="zf-HC2"/>
    <property type="match status" value="1"/>
</dbReference>
<dbReference type="Proteomes" id="UP000028252">
    <property type="component" value="Unassembled WGS sequence"/>
</dbReference>
<dbReference type="STRING" id="1232683.ADIMK_4163"/>
<dbReference type="PATRIC" id="fig|1232683.4.peg.4094"/>
<dbReference type="EMBL" id="JMQN01000063">
    <property type="protein sequence ID" value="KEA61706.1"/>
    <property type="molecule type" value="Genomic_DNA"/>
</dbReference>
<evidence type="ECO:0000313" key="3">
    <source>
        <dbReference type="Proteomes" id="UP000028252"/>
    </source>
</evidence>
<feature type="domain" description="Putative zinc-finger" evidence="1">
    <location>
        <begin position="1"/>
        <end position="28"/>
    </location>
</feature>